<feature type="domain" description="C2H2-type" evidence="7">
    <location>
        <begin position="128"/>
        <end position="157"/>
    </location>
</feature>
<dbReference type="KEGG" id="hst:105183333"/>
<keyword evidence="1" id="KW-0479">Metal-binding</keyword>
<dbReference type="SMART" id="SM00355">
    <property type="entry name" value="ZnF_C2H2"/>
    <property type="match status" value="8"/>
</dbReference>
<dbReference type="OrthoDB" id="8112353at2759"/>
<reference evidence="8 9" key="1">
    <citation type="journal article" date="2010" name="Science">
        <title>Genomic comparison of the ants Camponotus floridanus and Harpegnathos saltator.</title>
        <authorList>
            <person name="Bonasio R."/>
            <person name="Zhang G."/>
            <person name="Ye C."/>
            <person name="Mutti N.S."/>
            <person name="Fang X."/>
            <person name="Qin N."/>
            <person name="Donahue G."/>
            <person name="Yang P."/>
            <person name="Li Q."/>
            <person name="Li C."/>
            <person name="Zhang P."/>
            <person name="Huang Z."/>
            <person name="Berger S.L."/>
            <person name="Reinberg D."/>
            <person name="Wang J."/>
            <person name="Liebig J."/>
        </authorList>
    </citation>
    <scope>NUCLEOTIDE SEQUENCE [LARGE SCALE GENOMIC DNA]</scope>
    <source>
        <strain evidence="8 9">R22 G/1</strain>
    </source>
</reference>
<accession>E2BIX1</accession>
<evidence type="ECO:0000256" key="6">
    <source>
        <dbReference type="SAM" id="MobiDB-lite"/>
    </source>
</evidence>
<dbReference type="Pfam" id="PF00096">
    <property type="entry name" value="zf-C2H2"/>
    <property type="match status" value="3"/>
</dbReference>
<dbReference type="Proteomes" id="UP000008237">
    <property type="component" value="Unassembled WGS sequence"/>
</dbReference>
<feature type="domain" description="C2H2-type" evidence="7">
    <location>
        <begin position="71"/>
        <end position="99"/>
    </location>
</feature>
<feature type="domain" description="C2H2-type" evidence="7">
    <location>
        <begin position="211"/>
        <end position="238"/>
    </location>
</feature>
<dbReference type="InParanoid" id="E2BIX1"/>
<evidence type="ECO:0000256" key="4">
    <source>
        <dbReference type="ARBA" id="ARBA00022833"/>
    </source>
</evidence>
<dbReference type="InterPro" id="IPR013087">
    <property type="entry name" value="Znf_C2H2_type"/>
</dbReference>
<protein>
    <submittedName>
        <fullName evidence="8">Zinc finger protein 133</fullName>
    </submittedName>
</protein>
<evidence type="ECO:0000259" key="7">
    <source>
        <dbReference type="PROSITE" id="PS50157"/>
    </source>
</evidence>
<feature type="region of interest" description="Disordered" evidence="6">
    <location>
        <begin position="26"/>
        <end position="66"/>
    </location>
</feature>
<feature type="domain" description="C2H2-type" evidence="7">
    <location>
        <begin position="239"/>
        <end position="267"/>
    </location>
</feature>
<feature type="compositionally biased region" description="Basic residues" evidence="6">
    <location>
        <begin position="26"/>
        <end position="35"/>
    </location>
</feature>
<dbReference type="AlphaFoldDB" id="E2BIX1"/>
<keyword evidence="9" id="KW-1185">Reference proteome</keyword>
<evidence type="ECO:0000313" key="8">
    <source>
        <dbReference type="EMBL" id="EFN84359.1"/>
    </source>
</evidence>
<evidence type="ECO:0000256" key="2">
    <source>
        <dbReference type="ARBA" id="ARBA00022737"/>
    </source>
</evidence>
<keyword evidence="4" id="KW-0862">Zinc</keyword>
<dbReference type="InterPro" id="IPR036236">
    <property type="entry name" value="Znf_C2H2_sf"/>
</dbReference>
<gene>
    <name evidence="8" type="ORF">EAI_04810</name>
</gene>
<dbReference type="PROSITE" id="PS00028">
    <property type="entry name" value="ZINC_FINGER_C2H2_1"/>
    <property type="match status" value="5"/>
</dbReference>
<sequence length="269" mass="31199">MHMDNNYACTETGCKRKFRTLRARDKHIRDVHHKNQKESGSPKLGPSWKSDTPKSSKHSKKSSKKNVRAPYSCNICKKGFNKKEELKHHLSADHGQDMLCCETCGFTCKDQNSLNEHTIQKHMHEHKYMCDEEGCGKKFKLKKDLTKHKRQNHSNKPYTCKKCSHVSSSFSEYRAHNSMHLKRKVACQICGKKIFNNQLSVHLKTHSEKTFACSTCGKKFHRGTHLQRHMLTHSQQRPYACNICSAVFVERQALDTHRRDEHPDASPIE</sequence>
<organism evidence="9">
    <name type="scientific">Harpegnathos saltator</name>
    <name type="common">Jerdon's jumping ant</name>
    <dbReference type="NCBI Taxonomy" id="610380"/>
    <lineage>
        <taxon>Eukaryota</taxon>
        <taxon>Metazoa</taxon>
        <taxon>Ecdysozoa</taxon>
        <taxon>Arthropoda</taxon>
        <taxon>Hexapoda</taxon>
        <taxon>Insecta</taxon>
        <taxon>Pterygota</taxon>
        <taxon>Neoptera</taxon>
        <taxon>Endopterygota</taxon>
        <taxon>Hymenoptera</taxon>
        <taxon>Apocrita</taxon>
        <taxon>Aculeata</taxon>
        <taxon>Formicoidea</taxon>
        <taxon>Formicidae</taxon>
        <taxon>Ponerinae</taxon>
        <taxon>Ponerini</taxon>
        <taxon>Harpegnathos</taxon>
    </lineage>
</organism>
<dbReference type="Gene3D" id="3.30.160.60">
    <property type="entry name" value="Classic Zinc Finger"/>
    <property type="match status" value="5"/>
</dbReference>
<evidence type="ECO:0000256" key="1">
    <source>
        <dbReference type="ARBA" id="ARBA00022723"/>
    </source>
</evidence>
<proteinExistence type="predicted"/>
<feature type="compositionally biased region" description="Basic residues" evidence="6">
    <location>
        <begin position="55"/>
        <end position="66"/>
    </location>
</feature>
<dbReference type="Pfam" id="PF13912">
    <property type="entry name" value="zf-C2H2_6"/>
    <property type="match status" value="1"/>
</dbReference>
<dbReference type="SUPFAM" id="SSF57667">
    <property type="entry name" value="beta-beta-alpha zinc fingers"/>
    <property type="match status" value="3"/>
</dbReference>
<keyword evidence="2" id="KW-0677">Repeat</keyword>
<dbReference type="EMBL" id="GL448541">
    <property type="protein sequence ID" value="EFN84359.1"/>
    <property type="molecule type" value="Genomic_DNA"/>
</dbReference>
<dbReference type="FunFam" id="3.30.160.60:FF:000100">
    <property type="entry name" value="Zinc finger 45-like"/>
    <property type="match status" value="1"/>
</dbReference>
<dbReference type="OMA" id="LNEHTIQ"/>
<evidence type="ECO:0000256" key="5">
    <source>
        <dbReference type="PROSITE-ProRule" id="PRU00042"/>
    </source>
</evidence>
<feature type="domain" description="C2H2-type" evidence="7">
    <location>
        <begin position="7"/>
        <end position="38"/>
    </location>
</feature>
<keyword evidence="3 5" id="KW-0863">Zinc-finger</keyword>
<evidence type="ECO:0000256" key="3">
    <source>
        <dbReference type="ARBA" id="ARBA00022771"/>
    </source>
</evidence>
<evidence type="ECO:0000313" key="9">
    <source>
        <dbReference type="Proteomes" id="UP000008237"/>
    </source>
</evidence>
<dbReference type="PANTHER" id="PTHR24379:SF127">
    <property type="entry name" value="BLOODY FINGERS-RELATED"/>
    <property type="match status" value="1"/>
</dbReference>
<dbReference type="PANTHER" id="PTHR24379">
    <property type="entry name" value="KRAB AND ZINC FINGER DOMAIN-CONTAINING"/>
    <property type="match status" value="1"/>
</dbReference>
<name>E2BIX1_HARSA</name>
<dbReference type="GO" id="GO:0008270">
    <property type="term" value="F:zinc ion binding"/>
    <property type="evidence" value="ECO:0007669"/>
    <property type="project" value="UniProtKB-KW"/>
</dbReference>
<dbReference type="PROSITE" id="PS50157">
    <property type="entry name" value="ZINC_FINGER_C2H2_2"/>
    <property type="match status" value="5"/>
</dbReference>